<dbReference type="Proteomes" id="UP000712947">
    <property type="component" value="Unassembled WGS sequence"/>
</dbReference>
<keyword evidence="6" id="KW-0378">Hydrolase</keyword>
<organism evidence="9 10">
    <name type="scientific">Yersinia mollaretii</name>
    <dbReference type="NCBI Taxonomy" id="33060"/>
    <lineage>
        <taxon>Bacteria</taxon>
        <taxon>Pseudomonadati</taxon>
        <taxon>Pseudomonadota</taxon>
        <taxon>Gammaproteobacteria</taxon>
        <taxon>Enterobacterales</taxon>
        <taxon>Yersiniaceae</taxon>
        <taxon>Yersinia</taxon>
    </lineage>
</organism>
<evidence type="ECO:0000256" key="1">
    <source>
        <dbReference type="ARBA" id="ARBA00003293"/>
    </source>
</evidence>
<evidence type="ECO:0000256" key="3">
    <source>
        <dbReference type="ARBA" id="ARBA00022705"/>
    </source>
</evidence>
<reference evidence="9" key="1">
    <citation type="submission" date="2020-03" db="EMBL/GenBank/DDBJ databases">
        <authorList>
            <person name="Kislichkina A."/>
            <person name="Dentovskaya S."/>
            <person name="Shaikhutdinov R."/>
            <person name="Ivanov S."/>
            <person name="Sizova A."/>
            <person name="Solomentsev V."/>
            <person name="Bogun A."/>
        </authorList>
    </citation>
    <scope>NUCLEOTIDE SEQUENCE</scope>
    <source>
        <strain evidence="9">SCPM-O-B-7610</strain>
    </source>
</reference>
<protein>
    <submittedName>
        <fullName evidence="9">Replication endonuclease</fullName>
    </submittedName>
</protein>
<sequence>MTSINNLRGRITPTPPLPYPGSGAAVPAYAYPGSKPRETLQGPERPLTREQFIQGQAVLDKINNLPHFLRDQFISRHSFLLANKGLLAANKWLIFVFEQRIWPRIQVVNTKNFMVTKYLREFSLEPEDYDKLPGLHNKELRRLARQISDELMMFFDHYCDQCVATNQGNRSILLTLGTQMRVFGKLGRFARAFHVTPMHWRKYLKGRLDITSAIASLSRLVNPEWWERKLKAQRTRWREALLIAVGNVSRDMSASSYASKQAIREVFARRQSNLEYLKSCQLENIETGERIDLIDKVMASISNPEIRRMELMSTIAGIEKYAASQKHVGMFLTVTTPSKYHPTRVIGKGDNEKVQLNHKWDDEAYSPKDGQRYLCNIWSKMRTAFKDNKLSVYGMRVVEPHHDGTPHWHMMLFCERRQRQQIIDIMRRYALKEDSDERGAAKYRFECKHLNKGGAAGYIAKYIAKNIDGYALEGERDHETGELLTDSAAAVTAWAATWRIPQFRPMGIPSMGAYRECRRIRFISLAESFDEAVEAVRHAADEGNFAAYIAAQGGTNCGNQTVRVAKRIADELNAYDEEVQKVVGIYAPHLGADHVHETRTTQWRIVSGAVDVEPLTLKSASGAPRSPVNNCGLGGNTQVPNDPNGQAKTPVMAMEYPPDAVIDWSDTAAVRAIVARVKEKQPTISKMQRSYDPTKGRLIAPSARLTREERQRIPQIRNDLLLKDISAQRWELESLARGAKMAVGDAVIHYPALSDWPEFDD</sequence>
<evidence type="ECO:0000256" key="6">
    <source>
        <dbReference type="ARBA" id="ARBA00022801"/>
    </source>
</evidence>
<dbReference type="RefSeq" id="WP_050537159.1">
    <property type="nucleotide sequence ID" value="NZ_CABHYO010000024.1"/>
</dbReference>
<dbReference type="Pfam" id="PF05840">
    <property type="entry name" value="Phage_GPA"/>
    <property type="match status" value="1"/>
</dbReference>
<evidence type="ECO:0000313" key="9">
    <source>
        <dbReference type="EMBL" id="NIL21451.1"/>
    </source>
</evidence>
<gene>
    <name evidence="9" type="ORF">HB991_02795</name>
</gene>
<comment type="function">
    <text evidence="1">Possible endonuclease which induces a single-strand cut and initiates DNA replication.</text>
</comment>
<keyword evidence="5 9" id="KW-0255">Endonuclease</keyword>
<dbReference type="InterPro" id="IPR008766">
    <property type="entry name" value="Replication_gene_A-like"/>
</dbReference>
<dbReference type="AlphaFoldDB" id="A0AA44HYR3"/>
<evidence type="ECO:0000256" key="5">
    <source>
        <dbReference type="ARBA" id="ARBA00022759"/>
    </source>
</evidence>
<dbReference type="GO" id="GO:0016787">
    <property type="term" value="F:hydrolase activity"/>
    <property type="evidence" value="ECO:0007669"/>
    <property type="project" value="UniProtKB-KW"/>
</dbReference>
<dbReference type="EMBL" id="JAASAI010000002">
    <property type="protein sequence ID" value="NIL21451.1"/>
    <property type="molecule type" value="Genomic_DNA"/>
</dbReference>
<dbReference type="GO" id="GO:0006260">
    <property type="term" value="P:DNA replication"/>
    <property type="evidence" value="ECO:0007669"/>
    <property type="project" value="UniProtKB-KW"/>
</dbReference>
<evidence type="ECO:0000259" key="8">
    <source>
        <dbReference type="Pfam" id="PF05840"/>
    </source>
</evidence>
<evidence type="ECO:0000256" key="7">
    <source>
        <dbReference type="SAM" id="MobiDB-lite"/>
    </source>
</evidence>
<keyword evidence="3" id="KW-0235">DNA replication</keyword>
<comment type="similarity">
    <text evidence="2">Belongs to the phage GPA family.</text>
</comment>
<feature type="domain" description="Replication gene A protein-like" evidence="8">
    <location>
        <begin position="139"/>
        <end position="470"/>
    </location>
</feature>
<evidence type="ECO:0000256" key="4">
    <source>
        <dbReference type="ARBA" id="ARBA00022722"/>
    </source>
</evidence>
<proteinExistence type="inferred from homology"/>
<accession>A0AA44HYR3</accession>
<name>A0AA44HYR3_YERMO</name>
<evidence type="ECO:0000313" key="10">
    <source>
        <dbReference type="Proteomes" id="UP000712947"/>
    </source>
</evidence>
<feature type="region of interest" description="Disordered" evidence="7">
    <location>
        <begin position="1"/>
        <end position="20"/>
    </location>
</feature>
<comment type="caution">
    <text evidence="9">The sequence shown here is derived from an EMBL/GenBank/DDBJ whole genome shotgun (WGS) entry which is preliminary data.</text>
</comment>
<keyword evidence="4" id="KW-0540">Nuclease</keyword>
<evidence type="ECO:0000256" key="2">
    <source>
        <dbReference type="ARBA" id="ARBA00009260"/>
    </source>
</evidence>
<dbReference type="GO" id="GO:0004519">
    <property type="term" value="F:endonuclease activity"/>
    <property type="evidence" value="ECO:0007669"/>
    <property type="project" value="UniProtKB-KW"/>
</dbReference>